<organism evidence="4 5">
    <name type="scientific">Flavivirga amylovorans</name>
    <dbReference type="NCBI Taxonomy" id="870486"/>
    <lineage>
        <taxon>Bacteria</taxon>
        <taxon>Pseudomonadati</taxon>
        <taxon>Bacteroidota</taxon>
        <taxon>Flavobacteriia</taxon>
        <taxon>Flavobacteriales</taxon>
        <taxon>Flavobacteriaceae</taxon>
        <taxon>Flavivirga</taxon>
    </lineage>
</organism>
<keyword evidence="1" id="KW-0472">Membrane</keyword>
<dbReference type="PANTHER" id="PTHR30273">
    <property type="entry name" value="PERIPLASMIC SIGNAL SENSOR AND SIGMA FACTOR ACTIVATOR FECR-RELATED"/>
    <property type="match status" value="1"/>
</dbReference>
<dbReference type="InterPro" id="IPR012373">
    <property type="entry name" value="Ferrdict_sens_TM"/>
</dbReference>
<evidence type="ECO:0000256" key="1">
    <source>
        <dbReference type="SAM" id="Phobius"/>
    </source>
</evidence>
<evidence type="ECO:0000259" key="3">
    <source>
        <dbReference type="Pfam" id="PF16344"/>
    </source>
</evidence>
<dbReference type="RefSeq" id="WP_303280348.1">
    <property type="nucleotide sequence ID" value="NZ_BAABCZ010000016.1"/>
</dbReference>
<feature type="transmembrane region" description="Helical" evidence="1">
    <location>
        <begin position="84"/>
        <end position="102"/>
    </location>
</feature>
<dbReference type="InterPro" id="IPR006860">
    <property type="entry name" value="FecR"/>
</dbReference>
<sequence>MNAPKVEKALAKYLINEASAEDLDFLSEWIKDPENEKIFDTYVKIHYETIVVMNQPDVDSIKEKLLKKIKRDKNLFYSKKFVRVFKYAAILIVSLSLGYIYINTQKEEIIPKEDFITIELDNGLLETIDTEGNIELKDTNGNIIGKQNKTKLTYHNDTNIEKLVYNTLNVPYGKQFDLVLSDGTHVYLNAGTSLRYPVKFLQGQKREVFLKGEAFFDVTADKAHPFIVNANSLDVEVLGTQFVVSLYEEDKVTSVVLVEGSVDLHKENTSNTTRLIPGTRGVLDGQTGAIEKTKVNTNLYTAWMDGVLIFRNQTFENISKKLERIYNVSIVSRNTDFSKEVFNASFDNETIADILSYFKDSYHMNYTIENNIIYIN</sequence>
<proteinExistence type="predicted"/>
<keyword evidence="5" id="KW-1185">Reference proteome</keyword>
<reference evidence="4" key="1">
    <citation type="submission" date="2023-07" db="EMBL/GenBank/DDBJ databases">
        <title>Two novel species in the genus Flavivirga.</title>
        <authorList>
            <person name="Kwon K."/>
        </authorList>
    </citation>
    <scope>NUCLEOTIDE SEQUENCE</scope>
    <source>
        <strain evidence="4">KACC 14157</strain>
    </source>
</reference>
<dbReference type="Proteomes" id="UP001176891">
    <property type="component" value="Unassembled WGS sequence"/>
</dbReference>
<name>A0ABT8WVU9_9FLAO</name>
<dbReference type="Pfam" id="PF16344">
    <property type="entry name" value="FecR_C"/>
    <property type="match status" value="1"/>
</dbReference>
<evidence type="ECO:0000259" key="2">
    <source>
        <dbReference type="Pfam" id="PF04773"/>
    </source>
</evidence>
<dbReference type="InterPro" id="IPR032508">
    <property type="entry name" value="FecR_C"/>
</dbReference>
<dbReference type="Gene3D" id="3.55.50.30">
    <property type="match status" value="1"/>
</dbReference>
<keyword evidence="1" id="KW-0812">Transmembrane</keyword>
<comment type="caution">
    <text evidence="4">The sequence shown here is derived from an EMBL/GenBank/DDBJ whole genome shotgun (WGS) entry which is preliminary data.</text>
</comment>
<dbReference type="Pfam" id="PF04773">
    <property type="entry name" value="FecR"/>
    <property type="match status" value="1"/>
</dbReference>
<accession>A0ABT8WVU9</accession>
<protein>
    <submittedName>
        <fullName evidence="4">FecR domain-containing protein</fullName>
    </submittedName>
</protein>
<gene>
    <name evidence="4" type="ORF">Q4Q39_00160</name>
</gene>
<dbReference type="PANTHER" id="PTHR30273:SF2">
    <property type="entry name" value="PROTEIN FECR"/>
    <property type="match status" value="1"/>
</dbReference>
<evidence type="ECO:0000313" key="4">
    <source>
        <dbReference type="EMBL" id="MDO5985802.1"/>
    </source>
</evidence>
<keyword evidence="1" id="KW-1133">Transmembrane helix</keyword>
<evidence type="ECO:0000313" key="5">
    <source>
        <dbReference type="Proteomes" id="UP001176891"/>
    </source>
</evidence>
<feature type="domain" description="Protein FecR C-terminal" evidence="3">
    <location>
        <begin position="308"/>
        <end position="375"/>
    </location>
</feature>
<dbReference type="Gene3D" id="2.60.120.1440">
    <property type="match status" value="1"/>
</dbReference>
<dbReference type="EMBL" id="JAUOEM010000001">
    <property type="protein sequence ID" value="MDO5985802.1"/>
    <property type="molecule type" value="Genomic_DNA"/>
</dbReference>
<feature type="domain" description="FecR protein" evidence="2">
    <location>
        <begin position="168"/>
        <end position="262"/>
    </location>
</feature>